<reference evidence="3" key="1">
    <citation type="submission" date="2016-10" db="EMBL/GenBank/DDBJ databases">
        <authorList>
            <person name="Varghese N."/>
            <person name="Submissions S."/>
        </authorList>
    </citation>
    <scope>NUCLEOTIDE SEQUENCE [LARGE SCALE GENOMIC DNA]</scope>
    <source>
        <strain evidence="3">CGMCC 1.6474</strain>
    </source>
</reference>
<dbReference type="RefSeq" id="WP_091952147.1">
    <property type="nucleotide sequence ID" value="NZ_FOSV01000063.1"/>
</dbReference>
<dbReference type="Proteomes" id="UP000198804">
    <property type="component" value="Unassembled WGS sequence"/>
</dbReference>
<keyword evidence="3" id="KW-1185">Reference proteome</keyword>
<dbReference type="AlphaFoldDB" id="A0A1I4N7F5"/>
<name>A0A1I4N7F5_9HYPH</name>
<gene>
    <name evidence="2" type="ORF">SAMN04488125_1632</name>
</gene>
<dbReference type="OrthoDB" id="7999902at2"/>
<organism evidence="2 3">
    <name type="scientific">Methylorubrum salsuginis</name>
    <dbReference type="NCBI Taxonomy" id="414703"/>
    <lineage>
        <taxon>Bacteria</taxon>
        <taxon>Pseudomonadati</taxon>
        <taxon>Pseudomonadota</taxon>
        <taxon>Alphaproteobacteria</taxon>
        <taxon>Hyphomicrobiales</taxon>
        <taxon>Methylobacteriaceae</taxon>
        <taxon>Methylorubrum</taxon>
    </lineage>
</organism>
<evidence type="ECO:0000313" key="2">
    <source>
        <dbReference type="EMBL" id="SFM11429.1"/>
    </source>
</evidence>
<evidence type="ECO:0000313" key="3">
    <source>
        <dbReference type="Proteomes" id="UP000198804"/>
    </source>
</evidence>
<dbReference type="EMBL" id="FOSV01000063">
    <property type="protein sequence ID" value="SFM11429.1"/>
    <property type="molecule type" value="Genomic_DNA"/>
</dbReference>
<protein>
    <submittedName>
        <fullName evidence="2">Uncharacterized protein</fullName>
    </submittedName>
</protein>
<sequence>MTGFDPAPSHRVASPAPRGSPSRRRLLAILGSLSLIGTQSGATEPHRTGIADTGTTIDPMPRLFAEFESLLDQHDAALAACDRIEAGLLAGISFPRVRLPGGADGARRYAADFPTIAWAVPPGRCRQRFIQRLHRRQRQWDTAAQEAGLLEAELHEASIDGAVLAAADNLLATPARTCHAVVLKLIVLLSVHAPGPVADTETPWRELRLILADLNGLAADRARGRWPSG</sequence>
<evidence type="ECO:0000256" key="1">
    <source>
        <dbReference type="SAM" id="MobiDB-lite"/>
    </source>
</evidence>
<feature type="region of interest" description="Disordered" evidence="1">
    <location>
        <begin position="1"/>
        <end position="22"/>
    </location>
</feature>
<proteinExistence type="predicted"/>
<accession>A0A1I4N7F5</accession>